<dbReference type="InterPro" id="IPR027417">
    <property type="entry name" value="P-loop_NTPase"/>
</dbReference>
<organism evidence="4 5">
    <name type="scientific">Basidiobolus ranarum</name>
    <dbReference type="NCBI Taxonomy" id="34480"/>
    <lineage>
        <taxon>Eukaryota</taxon>
        <taxon>Fungi</taxon>
        <taxon>Fungi incertae sedis</taxon>
        <taxon>Zoopagomycota</taxon>
        <taxon>Entomophthoromycotina</taxon>
        <taxon>Basidiobolomycetes</taxon>
        <taxon>Basidiobolales</taxon>
        <taxon>Basidiobolaceae</taxon>
        <taxon>Basidiobolus</taxon>
    </lineage>
</organism>
<feature type="domain" description="RecA family profile 1" evidence="3">
    <location>
        <begin position="82"/>
        <end position="256"/>
    </location>
</feature>
<dbReference type="Pfam" id="PF08423">
    <property type="entry name" value="Rad51"/>
    <property type="match status" value="1"/>
</dbReference>
<dbReference type="PANTHER" id="PTHR46457">
    <property type="entry name" value="DNA REPAIR PROTEIN RAD51 HOMOLOG 4"/>
    <property type="match status" value="1"/>
</dbReference>
<reference evidence="4 5" key="1">
    <citation type="submission" date="2023-04" db="EMBL/GenBank/DDBJ databases">
        <title>Genome of Basidiobolus ranarum AG-B5.</title>
        <authorList>
            <person name="Stajich J.E."/>
            <person name="Carter-House D."/>
            <person name="Gryganskyi A."/>
        </authorList>
    </citation>
    <scope>NUCLEOTIDE SEQUENCE [LARGE SCALE GENOMIC DNA]</scope>
    <source>
        <strain evidence="4 5">AG-B5</strain>
    </source>
</reference>
<evidence type="ECO:0000259" key="3">
    <source>
        <dbReference type="PROSITE" id="PS50162"/>
    </source>
</evidence>
<dbReference type="SUPFAM" id="SSF52540">
    <property type="entry name" value="P-loop containing nucleoside triphosphate hydrolases"/>
    <property type="match status" value="1"/>
</dbReference>
<dbReference type="SMART" id="SM00382">
    <property type="entry name" value="AAA"/>
    <property type="match status" value="1"/>
</dbReference>
<dbReference type="PROSITE" id="PS50162">
    <property type="entry name" value="RECA_2"/>
    <property type="match status" value="1"/>
</dbReference>
<dbReference type="PANTHER" id="PTHR46457:SF1">
    <property type="entry name" value="DNA REPAIR PROTEIN RAD51 HOMOLOG 4"/>
    <property type="match status" value="1"/>
</dbReference>
<name>A0ABR2WY48_9FUNG</name>
<keyword evidence="5" id="KW-1185">Reference proteome</keyword>
<dbReference type="EMBL" id="JASJQH010000158">
    <property type="protein sequence ID" value="KAK9766402.1"/>
    <property type="molecule type" value="Genomic_DNA"/>
</dbReference>
<protein>
    <recommendedName>
        <fullName evidence="3">RecA family profile 1 domain-containing protein</fullName>
    </recommendedName>
</protein>
<dbReference type="InterPro" id="IPR003593">
    <property type="entry name" value="AAA+_ATPase"/>
</dbReference>
<comment type="subcellular location">
    <subcellularLocation>
        <location evidence="1">Nucleus</location>
    </subcellularLocation>
</comment>
<keyword evidence="2" id="KW-0539">Nucleus</keyword>
<proteinExistence type="predicted"/>
<sequence>MTLLTSLEFENFEKDQLESYLTQLQAIGIKNEQDFLLAEFSTLLSKTKIPVNSLRQIETQILNSSHVDCQLASELFVKENSSRFTLSTGSKRIDQLLGGGFISREINEVSGPPGAGKTQLALQMTGLILVQDPSACVIYLDISRNFCLRRINEIIHHRGYIETDIEVLATRIKYSQCNDVYSFMDYLETITIQLKKWNNTKLLVIDSITSIFSPILGVAYIKGRAMMYSAIRTLQQLAQEHNLVVLIINSAVGNHRNLERSTLNKANTKPALGSAWSNLPYTQIFLSRNQELIEYDKYRRTTIDCQILKSHRSDIGSMAKVELSQAGIY</sequence>
<dbReference type="InterPro" id="IPR020588">
    <property type="entry name" value="RecA_ATP-bd"/>
</dbReference>
<evidence type="ECO:0000256" key="1">
    <source>
        <dbReference type="ARBA" id="ARBA00004123"/>
    </source>
</evidence>
<gene>
    <name evidence="4" type="ORF">K7432_004540</name>
</gene>
<comment type="caution">
    <text evidence="4">The sequence shown here is derived from an EMBL/GenBank/DDBJ whole genome shotgun (WGS) entry which is preliminary data.</text>
</comment>
<evidence type="ECO:0000313" key="5">
    <source>
        <dbReference type="Proteomes" id="UP001479436"/>
    </source>
</evidence>
<accession>A0ABR2WY48</accession>
<dbReference type="Proteomes" id="UP001479436">
    <property type="component" value="Unassembled WGS sequence"/>
</dbReference>
<dbReference type="InterPro" id="IPR013632">
    <property type="entry name" value="Rad51_C"/>
</dbReference>
<evidence type="ECO:0000256" key="2">
    <source>
        <dbReference type="ARBA" id="ARBA00023242"/>
    </source>
</evidence>
<evidence type="ECO:0000313" key="4">
    <source>
        <dbReference type="EMBL" id="KAK9766402.1"/>
    </source>
</evidence>
<dbReference type="Gene3D" id="3.40.50.300">
    <property type="entry name" value="P-loop containing nucleotide triphosphate hydrolases"/>
    <property type="match status" value="1"/>
</dbReference>
<dbReference type="InterPro" id="IPR051988">
    <property type="entry name" value="HRR_RAD51_Paralog"/>
</dbReference>